<dbReference type="EMBL" id="AZHC01000027">
    <property type="protein sequence ID" value="OAA38052.1"/>
    <property type="molecule type" value="Genomic_DNA"/>
</dbReference>
<evidence type="ECO:0000313" key="2">
    <source>
        <dbReference type="EMBL" id="OAA38052.1"/>
    </source>
</evidence>
<dbReference type="Proteomes" id="UP000243498">
    <property type="component" value="Unassembled WGS sequence"/>
</dbReference>
<evidence type="ECO:0000256" key="1">
    <source>
        <dbReference type="SAM" id="MobiDB-lite"/>
    </source>
</evidence>
<dbReference type="GO" id="GO:0006364">
    <property type="term" value="P:rRNA processing"/>
    <property type="evidence" value="ECO:0007669"/>
    <property type="project" value="InterPro"/>
</dbReference>
<dbReference type="OMA" id="FTRQPEE"/>
<feature type="compositionally biased region" description="Basic residues" evidence="1">
    <location>
        <begin position="1"/>
        <end position="10"/>
    </location>
</feature>
<organism evidence="2 3">
    <name type="scientific">Metarhizium rileyi (strain RCEF 4871)</name>
    <name type="common">Nomuraea rileyi</name>
    <dbReference type="NCBI Taxonomy" id="1649241"/>
    <lineage>
        <taxon>Eukaryota</taxon>
        <taxon>Fungi</taxon>
        <taxon>Dikarya</taxon>
        <taxon>Ascomycota</taxon>
        <taxon>Pezizomycotina</taxon>
        <taxon>Sordariomycetes</taxon>
        <taxon>Hypocreomycetidae</taxon>
        <taxon>Hypocreales</taxon>
        <taxon>Clavicipitaceae</taxon>
        <taxon>Metarhizium</taxon>
    </lineage>
</organism>
<sequence>MPVETRKRKAMAQAVLESAEPTPTRSTSTTKRQRKLVLRSKGDAPEAQAPEPASKKSNVITFDDDGNADRELMVPSQPMEASEPIQQDEQSDSDEAPEAVSTARVAVEMKKSAQAEKKAARELAAVEKKKRQQRDALFKQQASERKVEAQSEGVTAPKKAASGRKRFEKLVIPSVLPAEFLTDSESDDEDSDMESSPGANRPRKRTVSAIEKRMSREGKGPRDEVIGSTMYRVSKAVDTRLAPKARKHSRSSKDLLLKRGRAPVTGRSGFFKK</sequence>
<protein>
    <submittedName>
        <fullName evidence="2">U3 snoRNA associated</fullName>
    </submittedName>
</protein>
<proteinExistence type="predicted"/>
<reference evidence="2 3" key="1">
    <citation type="journal article" date="2016" name="Genome Biol. Evol.">
        <title>Divergent and convergent evolution of fungal pathogenicity.</title>
        <authorList>
            <person name="Shang Y."/>
            <person name="Xiao G."/>
            <person name="Zheng P."/>
            <person name="Cen K."/>
            <person name="Zhan S."/>
            <person name="Wang C."/>
        </authorList>
    </citation>
    <scope>NUCLEOTIDE SEQUENCE [LARGE SCALE GENOMIC DNA]</scope>
    <source>
        <strain evidence="2 3">RCEF 4871</strain>
    </source>
</reference>
<dbReference type="InterPro" id="IPR013268">
    <property type="entry name" value="UTP16"/>
</dbReference>
<dbReference type="AlphaFoldDB" id="A0A166ZM07"/>
<name>A0A166ZM07_METRR</name>
<accession>A0A166ZM07</accession>
<gene>
    <name evidence="2" type="ORF">NOR_06797</name>
</gene>
<feature type="compositionally biased region" description="Acidic residues" evidence="1">
    <location>
        <begin position="182"/>
        <end position="193"/>
    </location>
</feature>
<dbReference type="Pfam" id="PF08297">
    <property type="entry name" value="U3_snoRNA_assoc"/>
    <property type="match status" value="1"/>
</dbReference>
<evidence type="ECO:0000313" key="3">
    <source>
        <dbReference type="Proteomes" id="UP000243498"/>
    </source>
</evidence>
<keyword evidence="3" id="KW-1185">Reference proteome</keyword>
<feature type="compositionally biased region" description="Low complexity" evidence="1">
    <location>
        <begin position="21"/>
        <end position="30"/>
    </location>
</feature>
<dbReference type="GO" id="GO:0030515">
    <property type="term" value="F:snoRNA binding"/>
    <property type="evidence" value="ECO:0007669"/>
    <property type="project" value="InterPro"/>
</dbReference>
<dbReference type="STRING" id="1081105.A0A166ZM07"/>
<dbReference type="OrthoDB" id="5245631at2759"/>
<comment type="caution">
    <text evidence="2">The sequence shown here is derived from an EMBL/GenBank/DDBJ whole genome shotgun (WGS) entry which is preliminary data.</text>
</comment>
<feature type="region of interest" description="Disordered" evidence="1">
    <location>
        <begin position="1"/>
        <end position="273"/>
    </location>
</feature>
<feature type="compositionally biased region" description="Basic and acidic residues" evidence="1">
    <location>
        <begin position="107"/>
        <end position="149"/>
    </location>
</feature>
<feature type="compositionally biased region" description="Basic and acidic residues" evidence="1">
    <location>
        <begin position="210"/>
        <end position="225"/>
    </location>
</feature>